<keyword evidence="3" id="KW-1185">Reference proteome</keyword>
<sequence>MSQGMLTKEEKEHKDEIITLTEEVLHERGLKCDASIAKVSEAELKEILEKVRALRKKKKNVSNSEVIISEDRQREEEEEAEAITCA</sequence>
<proteinExistence type="predicted"/>
<gene>
    <name evidence="2" type="ORF">NTE_00562</name>
</gene>
<reference evidence="2 3" key="1">
    <citation type="journal article" date="2014" name="PLoS ONE">
        <title>Genome Sequence of Candidatus Nitrososphaera evergladensis from Group I.1b Enriched from Everglades Soil Reveals Novel Genomic Features of the Ammonia-Oxidizing Archaea.</title>
        <authorList>
            <person name="Zhalnina K.V."/>
            <person name="Dias R."/>
            <person name="Leonard M.T."/>
            <person name="Dorr de Quadros P."/>
            <person name="Camargo F.A."/>
            <person name="Drew J.C."/>
            <person name="Farmerie W.G."/>
            <person name="Daroub S.H."/>
            <person name="Triplett E.W."/>
        </authorList>
    </citation>
    <scope>NUCLEOTIDE SEQUENCE [LARGE SCALE GENOMIC DNA]</scope>
    <source>
        <strain evidence="2 3">SR1</strain>
    </source>
</reference>
<evidence type="ECO:0000313" key="2">
    <source>
        <dbReference type="EMBL" id="AIF82643.1"/>
    </source>
</evidence>
<accession>A0A075MN06</accession>
<dbReference type="KEGG" id="nev:NTE_00562"/>
<evidence type="ECO:0000313" key="3">
    <source>
        <dbReference type="Proteomes" id="UP000028194"/>
    </source>
</evidence>
<dbReference type="HOGENOM" id="CLU_2490274_0_0_2"/>
<dbReference type="Proteomes" id="UP000028194">
    <property type="component" value="Chromosome"/>
</dbReference>
<dbReference type="EMBL" id="CP007174">
    <property type="protein sequence ID" value="AIF82643.1"/>
    <property type="molecule type" value="Genomic_DNA"/>
</dbReference>
<protein>
    <submittedName>
        <fullName evidence="2">Uncharacterized protein</fullName>
    </submittedName>
</protein>
<feature type="coiled-coil region" evidence="1">
    <location>
        <begin position="37"/>
        <end position="64"/>
    </location>
</feature>
<dbReference type="AlphaFoldDB" id="A0A075MN06"/>
<keyword evidence="1" id="KW-0175">Coiled coil</keyword>
<name>A0A075MN06_9ARCH</name>
<organism evidence="2 3">
    <name type="scientific">Candidatus Nitrososphaera evergladensis SR1</name>
    <dbReference type="NCBI Taxonomy" id="1459636"/>
    <lineage>
        <taxon>Archaea</taxon>
        <taxon>Nitrososphaerota</taxon>
        <taxon>Nitrososphaeria</taxon>
        <taxon>Nitrososphaerales</taxon>
        <taxon>Nitrososphaeraceae</taxon>
        <taxon>Nitrososphaera</taxon>
    </lineage>
</organism>
<evidence type="ECO:0000256" key="1">
    <source>
        <dbReference type="SAM" id="Coils"/>
    </source>
</evidence>